<organism evidence="1 2">
    <name type="scientific">Shimia gijangensis</name>
    <dbReference type="NCBI Taxonomy" id="1470563"/>
    <lineage>
        <taxon>Bacteria</taxon>
        <taxon>Pseudomonadati</taxon>
        <taxon>Pseudomonadota</taxon>
        <taxon>Alphaproteobacteria</taxon>
        <taxon>Rhodobacterales</taxon>
        <taxon>Roseobacteraceae</taxon>
    </lineage>
</organism>
<gene>
    <name evidence="1" type="ORF">SAMN05444000_10472</name>
</gene>
<dbReference type="EMBL" id="FQZQ01000004">
    <property type="protein sequence ID" value="SHI96996.1"/>
    <property type="molecule type" value="Genomic_DNA"/>
</dbReference>
<keyword evidence="2" id="KW-1185">Reference proteome</keyword>
<dbReference type="STRING" id="1470563.SAMN05444000_10472"/>
<evidence type="ECO:0000313" key="1">
    <source>
        <dbReference type="EMBL" id="SHI96996.1"/>
    </source>
</evidence>
<sequence>MPSKELGMASLALGAGTQVLLSQNTIRVCFESIAPKLCGVANARNLVTPLQ</sequence>
<proteinExistence type="predicted"/>
<name>A0A1M6FH74_9RHOB</name>
<evidence type="ECO:0000313" key="2">
    <source>
        <dbReference type="Proteomes" id="UP000183982"/>
    </source>
</evidence>
<dbReference type="Proteomes" id="UP000183982">
    <property type="component" value="Unassembled WGS sequence"/>
</dbReference>
<protein>
    <submittedName>
        <fullName evidence="1">Uncharacterized protein</fullName>
    </submittedName>
</protein>
<dbReference type="AlphaFoldDB" id="A0A1M6FH74"/>
<accession>A0A1M6FH74</accession>
<reference evidence="2" key="1">
    <citation type="submission" date="2016-11" db="EMBL/GenBank/DDBJ databases">
        <authorList>
            <person name="Varghese N."/>
            <person name="Submissions S."/>
        </authorList>
    </citation>
    <scope>NUCLEOTIDE SEQUENCE [LARGE SCALE GENOMIC DNA]</scope>
    <source>
        <strain evidence="2">DSM 100564</strain>
    </source>
</reference>